<comment type="caution">
    <text evidence="2">The sequence shown here is derived from an EMBL/GenBank/DDBJ whole genome shotgun (WGS) entry which is preliminary data.</text>
</comment>
<evidence type="ECO:0000259" key="1">
    <source>
        <dbReference type="Pfam" id="PF03478"/>
    </source>
</evidence>
<gene>
    <name evidence="2" type="ORF">MERR_LOCUS7681</name>
</gene>
<dbReference type="PANTHER" id="PTHR44259:SF89">
    <property type="entry name" value="DUF295 DOMAIN-CONTAINING PROTEIN-RELATED"/>
    <property type="match status" value="1"/>
</dbReference>
<dbReference type="OrthoDB" id="1071780at2759"/>
<accession>A0A6D2I0M0</accession>
<dbReference type="Pfam" id="PF03478">
    <property type="entry name" value="Beta-prop_KIB1-4"/>
    <property type="match status" value="1"/>
</dbReference>
<proteinExistence type="predicted"/>
<evidence type="ECO:0000313" key="2">
    <source>
        <dbReference type="EMBL" id="CAA7020446.1"/>
    </source>
</evidence>
<sequence length="360" mass="41420">MVRWCSSTPIYPYMVIDHLLKVEDSSDGVVTRRSGSDGENEIVIKSKFLVDEVCNAMTVGCNKSGVTIHMKEKKYLHDTGKTHLNIYYKPSDPKSKPVTVRLPPLPKGCQIQNLAMSSLPDLENEDWVVVIKLRSQLMFYRHKDLRWIDIGAMHAHESISPSSSLMYSRKDKRFYVPSPGGGHLCSFDPKLKEKNELKYSLIWRQDIPQYMLYELEEMNSFTRTDDMVESPSGEQFFISWYYGDNIEVNEGARTVTQKTKRFMVFKKQEPNKEKPSNLFSDMFYTENIGDHCVFLGHGEAVCVPASSSPGLKPNCIYFVGHNYGVYDITTQTCTLFYTEEGPLRSTHFPYWLHPFSLTPH</sequence>
<dbReference type="EMBL" id="CACVBM020000554">
    <property type="protein sequence ID" value="CAA7020446.1"/>
    <property type="molecule type" value="Genomic_DNA"/>
</dbReference>
<dbReference type="PANTHER" id="PTHR44259">
    <property type="entry name" value="OS07G0183000 PROTEIN-RELATED"/>
    <property type="match status" value="1"/>
</dbReference>
<reference evidence="2" key="1">
    <citation type="submission" date="2020-01" db="EMBL/GenBank/DDBJ databases">
        <authorList>
            <person name="Mishra B."/>
        </authorList>
    </citation>
    <scope>NUCLEOTIDE SEQUENCE [LARGE SCALE GENOMIC DNA]</scope>
</reference>
<evidence type="ECO:0000313" key="3">
    <source>
        <dbReference type="Proteomes" id="UP000467841"/>
    </source>
</evidence>
<dbReference type="Proteomes" id="UP000467841">
    <property type="component" value="Unassembled WGS sequence"/>
</dbReference>
<dbReference type="AlphaFoldDB" id="A0A6D2I0M0"/>
<protein>
    <recommendedName>
        <fullName evidence="1">KIB1-4 beta-propeller domain-containing protein</fullName>
    </recommendedName>
</protein>
<feature type="domain" description="KIB1-4 beta-propeller" evidence="1">
    <location>
        <begin position="99"/>
        <end position="327"/>
    </location>
</feature>
<name>A0A6D2I0M0_9BRAS</name>
<dbReference type="InterPro" id="IPR005174">
    <property type="entry name" value="KIB1-4_b-propeller"/>
</dbReference>
<dbReference type="InterPro" id="IPR050942">
    <property type="entry name" value="F-box_BR-signaling"/>
</dbReference>
<organism evidence="2 3">
    <name type="scientific">Microthlaspi erraticum</name>
    <dbReference type="NCBI Taxonomy" id="1685480"/>
    <lineage>
        <taxon>Eukaryota</taxon>
        <taxon>Viridiplantae</taxon>
        <taxon>Streptophyta</taxon>
        <taxon>Embryophyta</taxon>
        <taxon>Tracheophyta</taxon>
        <taxon>Spermatophyta</taxon>
        <taxon>Magnoliopsida</taxon>
        <taxon>eudicotyledons</taxon>
        <taxon>Gunneridae</taxon>
        <taxon>Pentapetalae</taxon>
        <taxon>rosids</taxon>
        <taxon>malvids</taxon>
        <taxon>Brassicales</taxon>
        <taxon>Brassicaceae</taxon>
        <taxon>Coluteocarpeae</taxon>
        <taxon>Microthlaspi</taxon>
    </lineage>
</organism>
<keyword evidence="3" id="KW-1185">Reference proteome</keyword>